<gene>
    <name evidence="2" type="ORF">VTK73DRAFT_4637</name>
</gene>
<evidence type="ECO:0000313" key="2">
    <source>
        <dbReference type="EMBL" id="KAL1837633.1"/>
    </source>
</evidence>
<organism evidence="2 3">
    <name type="scientific">Phialemonium thermophilum</name>
    <dbReference type="NCBI Taxonomy" id="223376"/>
    <lineage>
        <taxon>Eukaryota</taxon>
        <taxon>Fungi</taxon>
        <taxon>Dikarya</taxon>
        <taxon>Ascomycota</taxon>
        <taxon>Pezizomycotina</taxon>
        <taxon>Sordariomycetes</taxon>
        <taxon>Sordariomycetidae</taxon>
        <taxon>Cephalothecales</taxon>
        <taxon>Cephalothecaceae</taxon>
        <taxon>Phialemonium</taxon>
    </lineage>
</organism>
<name>A0ABR3V961_9PEZI</name>
<dbReference type="Proteomes" id="UP001586593">
    <property type="component" value="Unassembled WGS sequence"/>
</dbReference>
<protein>
    <submittedName>
        <fullName evidence="2">Uncharacterized protein</fullName>
    </submittedName>
</protein>
<sequence>MNVPSDTLPSQKQYRRARQGSCHPTKSLTGVFRLSCWGLGRFQESQRGPSIWGRGHSRLAIVRTASSPRLVAMGLLSYHLPFWASACVAYQELLVCMIFTAACPFLDRVICFIVPVAANPKQTNMKIYPPRDDDAGFISETDCEKLPYSVIGLYRRE</sequence>
<accession>A0ABR3V961</accession>
<evidence type="ECO:0000256" key="1">
    <source>
        <dbReference type="SAM" id="MobiDB-lite"/>
    </source>
</evidence>
<evidence type="ECO:0000313" key="3">
    <source>
        <dbReference type="Proteomes" id="UP001586593"/>
    </source>
</evidence>
<feature type="region of interest" description="Disordered" evidence="1">
    <location>
        <begin position="1"/>
        <end position="21"/>
    </location>
</feature>
<comment type="caution">
    <text evidence="2">The sequence shown here is derived from an EMBL/GenBank/DDBJ whole genome shotgun (WGS) entry which is preliminary data.</text>
</comment>
<dbReference type="EMBL" id="JAZHXJ010002609">
    <property type="protein sequence ID" value="KAL1837633.1"/>
    <property type="molecule type" value="Genomic_DNA"/>
</dbReference>
<reference evidence="2 3" key="1">
    <citation type="journal article" date="2024" name="Commun. Biol.">
        <title>Comparative genomic analysis of thermophilic fungi reveals convergent evolutionary adaptations and gene losses.</title>
        <authorList>
            <person name="Steindorff A.S."/>
            <person name="Aguilar-Pontes M.V."/>
            <person name="Robinson A.J."/>
            <person name="Andreopoulos B."/>
            <person name="LaButti K."/>
            <person name="Kuo A."/>
            <person name="Mondo S."/>
            <person name="Riley R."/>
            <person name="Otillar R."/>
            <person name="Haridas S."/>
            <person name="Lipzen A."/>
            <person name="Grimwood J."/>
            <person name="Schmutz J."/>
            <person name="Clum A."/>
            <person name="Reid I.D."/>
            <person name="Moisan M.C."/>
            <person name="Butler G."/>
            <person name="Nguyen T.T.M."/>
            <person name="Dewar K."/>
            <person name="Conant G."/>
            <person name="Drula E."/>
            <person name="Henrissat B."/>
            <person name="Hansel C."/>
            <person name="Singer S."/>
            <person name="Hutchinson M.I."/>
            <person name="de Vries R.P."/>
            <person name="Natvig D.O."/>
            <person name="Powell A.J."/>
            <person name="Tsang A."/>
            <person name="Grigoriev I.V."/>
        </authorList>
    </citation>
    <scope>NUCLEOTIDE SEQUENCE [LARGE SCALE GENOMIC DNA]</scope>
    <source>
        <strain evidence="2 3">ATCC 24622</strain>
    </source>
</reference>
<keyword evidence="3" id="KW-1185">Reference proteome</keyword>
<proteinExistence type="predicted"/>
<feature type="compositionally biased region" description="Polar residues" evidence="1">
    <location>
        <begin position="1"/>
        <end position="12"/>
    </location>
</feature>